<comment type="cofactor">
    <cofactor evidence="1">
        <name>FAD</name>
        <dbReference type="ChEBI" id="CHEBI:57692"/>
    </cofactor>
</comment>
<comment type="caution">
    <text evidence="6">The sequence shown here is derived from an EMBL/GenBank/DDBJ whole genome shotgun (WGS) entry which is preliminary data.</text>
</comment>
<evidence type="ECO:0000313" key="6">
    <source>
        <dbReference type="EMBL" id="EON70682.1"/>
    </source>
</evidence>
<dbReference type="GO" id="GO:0016491">
    <property type="term" value="F:oxidoreductase activity"/>
    <property type="evidence" value="ECO:0007669"/>
    <property type="project" value="UniProtKB-KW"/>
</dbReference>
<dbReference type="PANTHER" id="PTHR48105">
    <property type="entry name" value="THIOREDOXIN REDUCTASE 1-RELATED-RELATED"/>
    <property type="match status" value="1"/>
</dbReference>
<sequence>MNVLDCIIIGGGPSGLSASLTLGRARRNITLFDDGTNRNRVTQASHGFITRDGIKPQAFKEIALKELENYPSVSYFTATVTEIIKDIGNERFTVKTSTSQEFVSEKIILATGIQEIFTIPSIRKFYGKSLFSCPYCDGWEQKDKPLVVIAEKEEHVLHLTKLIYNWSQDLVVLTNGVQLSKEGKIELQKHNIKIISEKIKDLIGNDGYLQKIEFETGANNYKIGWICCPILLSPKSIC</sequence>
<evidence type="ECO:0000256" key="1">
    <source>
        <dbReference type="ARBA" id="ARBA00001974"/>
    </source>
</evidence>
<keyword evidence="4" id="KW-0560">Oxidoreductase</keyword>
<dbReference type="Proteomes" id="UP000013911">
    <property type="component" value="Unassembled WGS sequence"/>
</dbReference>
<reference evidence="6 7" key="1">
    <citation type="submission" date="2013-04" db="EMBL/GenBank/DDBJ databases">
        <title>Draft genome of the heavy metal tolerant bacterium Lysinibacillus sphaericus strain OT4b.31.</title>
        <authorList>
            <person name="Pena-Montenegro T.D."/>
            <person name="Dussan J."/>
        </authorList>
    </citation>
    <scope>NUCLEOTIDE SEQUENCE [LARGE SCALE GENOMIC DNA]</scope>
    <source>
        <strain evidence="6 7">OT4b.31</strain>
    </source>
</reference>
<dbReference type="Gene3D" id="3.50.50.60">
    <property type="entry name" value="FAD/NAD(P)-binding domain"/>
    <property type="match status" value="2"/>
</dbReference>
<comment type="subunit">
    <text evidence="2">Homodimer.</text>
</comment>
<keyword evidence="3" id="KW-0285">Flavoprotein</keyword>
<dbReference type="SUPFAM" id="SSF51905">
    <property type="entry name" value="FAD/NAD(P)-binding domain"/>
    <property type="match status" value="1"/>
</dbReference>
<dbReference type="HOGENOM" id="CLU_031864_5_0_9"/>
<dbReference type="EMBL" id="AQPX01000030">
    <property type="protein sequence ID" value="EON70682.1"/>
    <property type="molecule type" value="Genomic_DNA"/>
</dbReference>
<evidence type="ECO:0000256" key="4">
    <source>
        <dbReference type="ARBA" id="ARBA00023002"/>
    </source>
</evidence>
<evidence type="ECO:0000259" key="5">
    <source>
        <dbReference type="Pfam" id="PF07992"/>
    </source>
</evidence>
<dbReference type="InterPro" id="IPR036188">
    <property type="entry name" value="FAD/NAD-bd_sf"/>
</dbReference>
<evidence type="ECO:0000313" key="7">
    <source>
        <dbReference type="Proteomes" id="UP000013911"/>
    </source>
</evidence>
<proteinExistence type="predicted"/>
<gene>
    <name evidence="6" type="ORF">H131_20142</name>
</gene>
<dbReference type="InterPro" id="IPR023753">
    <property type="entry name" value="FAD/NAD-binding_dom"/>
</dbReference>
<dbReference type="InterPro" id="IPR050097">
    <property type="entry name" value="Ferredoxin-NADP_redctase_2"/>
</dbReference>
<accession>R7Z975</accession>
<dbReference type="AlphaFoldDB" id="R7Z975"/>
<dbReference type="Pfam" id="PF07992">
    <property type="entry name" value="Pyr_redox_2"/>
    <property type="match status" value="1"/>
</dbReference>
<name>R7Z975_LYSSH</name>
<feature type="domain" description="FAD/NAD(P)-binding" evidence="5">
    <location>
        <begin position="5"/>
        <end position="149"/>
    </location>
</feature>
<evidence type="ECO:0000256" key="2">
    <source>
        <dbReference type="ARBA" id="ARBA00011738"/>
    </source>
</evidence>
<dbReference type="PATRIC" id="fig|1285586.5.peg.4195"/>
<dbReference type="PRINTS" id="PR00469">
    <property type="entry name" value="PNDRDTASEII"/>
</dbReference>
<dbReference type="eggNOG" id="COG0492">
    <property type="taxonomic scope" value="Bacteria"/>
</dbReference>
<protein>
    <submittedName>
        <fullName evidence="6">Thioredoxin reductase</fullName>
    </submittedName>
</protein>
<evidence type="ECO:0000256" key="3">
    <source>
        <dbReference type="ARBA" id="ARBA00022630"/>
    </source>
</evidence>
<organism evidence="6 7">
    <name type="scientific">Lysinibacillus sphaericus OT4b.31</name>
    <dbReference type="NCBI Taxonomy" id="1285586"/>
    <lineage>
        <taxon>Bacteria</taxon>
        <taxon>Bacillati</taxon>
        <taxon>Bacillota</taxon>
        <taxon>Bacilli</taxon>
        <taxon>Bacillales</taxon>
        <taxon>Bacillaceae</taxon>
        <taxon>Lysinibacillus</taxon>
    </lineage>
</organism>